<dbReference type="SUPFAM" id="SSF46955">
    <property type="entry name" value="Putative DNA-binding domain"/>
    <property type="match status" value="1"/>
</dbReference>
<dbReference type="Proteomes" id="UP000199494">
    <property type="component" value="Unassembled WGS sequence"/>
</dbReference>
<organism evidence="5 6">
    <name type="scientific">Prauserella marina</name>
    <dbReference type="NCBI Taxonomy" id="530584"/>
    <lineage>
        <taxon>Bacteria</taxon>
        <taxon>Bacillati</taxon>
        <taxon>Actinomycetota</taxon>
        <taxon>Actinomycetes</taxon>
        <taxon>Pseudonocardiales</taxon>
        <taxon>Pseudonocardiaceae</taxon>
        <taxon>Prauserella</taxon>
    </lineage>
</organism>
<evidence type="ECO:0000313" key="5">
    <source>
        <dbReference type="EMBL" id="SDC43137.1"/>
    </source>
</evidence>
<proteinExistence type="predicted"/>
<evidence type="ECO:0000256" key="2">
    <source>
        <dbReference type="ARBA" id="ARBA00023015"/>
    </source>
</evidence>
<dbReference type="InterPro" id="IPR047057">
    <property type="entry name" value="MerR_fam"/>
</dbReference>
<dbReference type="AlphaFoldDB" id="A0A222VL12"/>
<protein>
    <submittedName>
        <fullName evidence="5">DNA-binding transcriptional regulator, MerR family</fullName>
    </submittedName>
</protein>
<dbReference type="Pfam" id="PF00376">
    <property type="entry name" value="MerR"/>
    <property type="match status" value="1"/>
</dbReference>
<dbReference type="GO" id="GO:0003677">
    <property type="term" value="F:DNA binding"/>
    <property type="evidence" value="ECO:0007669"/>
    <property type="project" value="UniProtKB-KW"/>
</dbReference>
<dbReference type="PANTHER" id="PTHR30204:SF69">
    <property type="entry name" value="MERR-FAMILY TRANSCRIPTIONAL REGULATOR"/>
    <property type="match status" value="1"/>
</dbReference>
<keyword evidence="4" id="KW-0804">Transcription</keyword>
<keyword evidence="3 5" id="KW-0238">DNA-binding</keyword>
<evidence type="ECO:0000313" key="6">
    <source>
        <dbReference type="Proteomes" id="UP000199494"/>
    </source>
</evidence>
<sequence length="124" mass="13301">MKIGELSRRTGVSVRALRYYEEQGLLSPRRTPSGYREFGVGDIALVDRIQTLLSAGLNTELIAGVLHCFDDGGAGPTPVPTCAEMIEELEAARERMLRRIDDLTTSTALLGAIIETGPSPAVSA</sequence>
<dbReference type="InterPro" id="IPR000551">
    <property type="entry name" value="MerR-type_HTH_dom"/>
</dbReference>
<gene>
    <name evidence="5" type="ORF">SAMN05421630_10277</name>
</gene>
<dbReference type="PRINTS" id="PR00040">
    <property type="entry name" value="HTHMERR"/>
</dbReference>
<dbReference type="RefSeq" id="WP_091799225.1">
    <property type="nucleotide sequence ID" value="NZ_CP016353.1"/>
</dbReference>
<keyword evidence="6" id="KW-1185">Reference proteome</keyword>
<name>A0A222VL12_9PSEU</name>
<dbReference type="OrthoDB" id="9809391at2"/>
<evidence type="ECO:0000256" key="3">
    <source>
        <dbReference type="ARBA" id="ARBA00023125"/>
    </source>
</evidence>
<dbReference type="EMBL" id="FMZE01000002">
    <property type="protein sequence ID" value="SDC43137.1"/>
    <property type="molecule type" value="Genomic_DNA"/>
</dbReference>
<dbReference type="STRING" id="530584.SAMN05421630_10277"/>
<evidence type="ECO:0000256" key="4">
    <source>
        <dbReference type="ARBA" id="ARBA00023163"/>
    </source>
</evidence>
<dbReference type="Gene3D" id="1.10.1660.10">
    <property type="match status" value="1"/>
</dbReference>
<dbReference type="PROSITE" id="PS50937">
    <property type="entry name" value="HTH_MERR_2"/>
    <property type="match status" value="1"/>
</dbReference>
<dbReference type="GO" id="GO:0003700">
    <property type="term" value="F:DNA-binding transcription factor activity"/>
    <property type="evidence" value="ECO:0007669"/>
    <property type="project" value="InterPro"/>
</dbReference>
<dbReference type="CDD" id="cd01282">
    <property type="entry name" value="HTH_MerR-like_sg3"/>
    <property type="match status" value="1"/>
</dbReference>
<evidence type="ECO:0000256" key="1">
    <source>
        <dbReference type="ARBA" id="ARBA00022491"/>
    </source>
</evidence>
<dbReference type="PROSITE" id="PS00552">
    <property type="entry name" value="HTH_MERR_1"/>
    <property type="match status" value="1"/>
</dbReference>
<reference evidence="5 6" key="1">
    <citation type="submission" date="2016-10" db="EMBL/GenBank/DDBJ databases">
        <authorList>
            <person name="de Groot N.N."/>
        </authorList>
    </citation>
    <scope>NUCLEOTIDE SEQUENCE [LARGE SCALE GENOMIC DNA]</scope>
    <source>
        <strain evidence="5 6">CGMCC 4.5506</strain>
    </source>
</reference>
<dbReference type="InterPro" id="IPR009061">
    <property type="entry name" value="DNA-bd_dom_put_sf"/>
</dbReference>
<dbReference type="PANTHER" id="PTHR30204">
    <property type="entry name" value="REDOX-CYCLING DRUG-SENSING TRANSCRIPTIONAL ACTIVATOR SOXR"/>
    <property type="match status" value="1"/>
</dbReference>
<keyword evidence="2" id="KW-0805">Transcription regulation</keyword>
<accession>A0A222VL12</accession>
<keyword evidence="1" id="KW-0678">Repressor</keyword>
<dbReference type="SMART" id="SM00422">
    <property type="entry name" value="HTH_MERR"/>
    <property type="match status" value="1"/>
</dbReference>
<dbReference type="KEGG" id="pmad:BAY61_05365"/>